<feature type="compositionally biased region" description="Low complexity" evidence="1">
    <location>
        <begin position="359"/>
        <end position="382"/>
    </location>
</feature>
<sequence>MSSSPQTPFHIGAVVAASHGSVGSSPADGSFSDLTAADTYGNLKPPPALLLPVRIEANPSHRAKDNPAAGVMATAAAASSSCPSQTAAQATLSITAAGSSNEHSTGKSLVSVLDEEQRRCVNAAYHISFHGDTRVKLKPTAVALPNGAHFLIVDRFVSGNCDGVYEKNKKMWEHIPIGQARVFARTPAAAPTISVAELAESAQVKYEGSGAGNATTASVKCPRRPGSPTSIAASSPPRSPPFAPLPTTSALGSSVQPNGWEYSSPQQHSFHSEWTRVATAVGLRKMGHWREATSVFSIHKEVSKRATALEKVDGEPGRIAAFSWMGERYWIIGCRYQHIVARLNVPEADLMRYVASSSSSTSASSSSSVSDDAAVSAKVPSAGKPSSSSRMNSPTQIPQDYVERGSAHSYTVAGGAAALAGAGASSDAAYLDLAVRMARLWRRVLESLRITAEDAANALDTASASDAAVAPAHAEALVELHACVAADNRSLCFDAIMSGWERLQSFFVTRDVAGDESMSAASTSVSCTSIRTYRTSSTAFMMASTPVADGSGATRSTVAAAPVAIPLWFYAITWDASLDERGWCMGVEEAFAFFGRFRLPTVTKSAEVQVGSPEYEALRQSVLSRCDTAGAVMYGSNRDEAAGAKAAVVVQVWKCRAYPHSLERVVQEYVVTHRLCGEPLRCKVKKKVSNLSRETRLCIKQWELHRLPFLLDFALWLHREKYITPSTDLVTLKAIRGHWLSYQERFQKMLDAQLRLRHRGSSRQGTTAFAPEAVCSNRGARADTADGTGCSARSDDEDTEVQNADRDLLQHKQQDEAPSQDAESLDPIMLVGPQGCGKSTMARILYALLEEAGAAPRWLNQDEVGNRSAYLAAIRRAVTQGSYSHLLLDKMHLDDKSRSDYAAAGLKPVLVVAWTHSEGVEAMVEACYERVVKRGVRHRTFCTEDVTPLRPLPSSISSRSPELGPAVLPLLQSGVTSLSGSADTTAAPSVSASFSMASVGHYGCSPNLPFLTERQSPPPSSRLHGIVQASAKRYQVPANVPLVELDVTWSCEKMVAAVWRALRDRGTCVLPPLAELNVMAAIHTAYAYEQLLEAYPSRVVSAVLRGPASGVVLQQLSLVHTPLIIPKTQRLQPHIEILLHNFCLHPSPTALVRYAGQVGRTRRMTVQAVVSNSKVALLLILGPTETAAADSAARTATLLDSEAAVVPLHAGATQPALYAASLLNNDSGEAVTIGEGATGVSAASSADDPSCTETHPMQEHFAVLAKAKVTPDYCEELAQRVRDDPDGDPYCAVRWLSPPLEMDFATGNHSPHLSFTALPRRHQKTLVLASRWKVLPRARDITKAAPYVVLSTPLTPSYRSSAAPYREARFGHASGVLRPHRAPLNRGIRRTAECPCAVRLYHMTGQDIAARSEYCSVVLGAPSVGISQGVQPGAPSPPPGGQAVAAAGAGPSLASTAGASAAERPIAVQLAWADTTVWEVASTALRAVRSKVDAAYKSDRKRAARQANGHITSPASATPGRRQQGAEEDDNDSEDGEEEAPYSTPLPRYQVELLTGTVSPEGRASVLPLCMVNCRQVVYGHSALLPVRRGDCVDYNTALYELPYNLGDPVFVTCTRTR</sequence>
<dbReference type="VEuPathDB" id="TriTrypDB:LdBPK_230350.1"/>
<reference evidence="4" key="1">
    <citation type="submission" date="2019-02" db="EMBL/GenBank/DDBJ databases">
        <title>FDA dAtabase for Regulatory Grade micrObial Sequences (FDA-ARGOS): Supporting development and validation of Infectious Disease Dx tests.</title>
        <authorList>
            <person name="Duncan R."/>
            <person name="Fisher C."/>
            <person name="Tallon L."/>
            <person name="Sadzewicz L."/>
            <person name="Sengamalay N."/>
            <person name="Ott S."/>
            <person name="Godinez A."/>
            <person name="Nagaraj S."/>
            <person name="Vavikolanu K."/>
            <person name="Nadendla S."/>
            <person name="Aluvathingal J."/>
            <person name="Sichtig H."/>
        </authorList>
    </citation>
    <scope>NUCLEOTIDE SEQUENCE [LARGE SCALE GENOMIC DNA]</scope>
    <source>
        <strain evidence="4">FDAARGOS_361</strain>
    </source>
</reference>
<dbReference type="PANTHER" id="PTHR12083:SF9">
    <property type="entry name" value="BIFUNCTIONAL POLYNUCLEOTIDE PHOSPHATASE_KINASE"/>
    <property type="match status" value="1"/>
</dbReference>
<dbReference type="Gene3D" id="3.40.50.300">
    <property type="entry name" value="P-loop containing nucleotide triphosphate hydrolases"/>
    <property type="match status" value="1"/>
</dbReference>
<dbReference type="VEuPathDB" id="TriTrypDB:LDHU3_23.0520"/>
<accession>A0A504XRY3</accession>
<evidence type="ECO:0000313" key="4">
    <source>
        <dbReference type="Proteomes" id="UP000318447"/>
    </source>
</evidence>
<feature type="compositionally biased region" description="Acidic residues" evidence="1">
    <location>
        <begin position="1526"/>
        <end position="1540"/>
    </location>
</feature>
<feature type="region of interest" description="Disordered" evidence="1">
    <location>
        <begin position="207"/>
        <end position="266"/>
    </location>
</feature>
<dbReference type="VEuPathDB" id="TriTrypDB:LDHU3_23.0530"/>
<dbReference type="GO" id="GO:0046404">
    <property type="term" value="F:ATP-dependent polydeoxyribonucleotide 5'-hydroxyl-kinase activity"/>
    <property type="evidence" value="ECO:0007669"/>
    <property type="project" value="TreeGrafter"/>
</dbReference>
<feature type="compositionally biased region" description="Polar residues" evidence="1">
    <location>
        <begin position="249"/>
        <end position="266"/>
    </location>
</feature>
<feature type="region of interest" description="Disordered" evidence="1">
    <location>
        <begin position="359"/>
        <end position="397"/>
    </location>
</feature>
<dbReference type="GO" id="GO:0006281">
    <property type="term" value="P:DNA repair"/>
    <property type="evidence" value="ECO:0007669"/>
    <property type="project" value="TreeGrafter"/>
</dbReference>
<feature type="domain" description="DUF7920" evidence="2">
    <location>
        <begin position="273"/>
        <end position="364"/>
    </location>
</feature>
<dbReference type="GO" id="GO:0046403">
    <property type="term" value="F:polynucleotide 3'-phosphatase activity"/>
    <property type="evidence" value="ECO:0007669"/>
    <property type="project" value="TreeGrafter"/>
</dbReference>
<dbReference type="SUPFAM" id="SSF52540">
    <property type="entry name" value="P-loop containing nucleoside triphosphate hydrolases"/>
    <property type="match status" value="1"/>
</dbReference>
<dbReference type="EMBL" id="RHLC01000022">
    <property type="protein sequence ID" value="TPP50319.1"/>
    <property type="molecule type" value="Genomic_DNA"/>
</dbReference>
<dbReference type="Proteomes" id="UP000318447">
    <property type="component" value="Unassembled WGS sequence"/>
</dbReference>
<comment type="caution">
    <text evidence="3">The sequence shown here is derived from an EMBL/GenBank/DDBJ whole genome shotgun (WGS) entry which is preliminary data.</text>
</comment>
<name>A0A504XRY3_LEIDO</name>
<dbReference type="Pfam" id="PF25536">
    <property type="entry name" value="DUF7920"/>
    <property type="match status" value="3"/>
</dbReference>
<dbReference type="VEuPathDB" id="TriTrypDB:LdBPK_230360.1"/>
<evidence type="ECO:0000256" key="1">
    <source>
        <dbReference type="SAM" id="MobiDB-lite"/>
    </source>
</evidence>
<dbReference type="InterPro" id="IPR027417">
    <property type="entry name" value="P-loop_NTPase"/>
</dbReference>
<dbReference type="GO" id="GO:0003690">
    <property type="term" value="F:double-stranded DNA binding"/>
    <property type="evidence" value="ECO:0007669"/>
    <property type="project" value="TreeGrafter"/>
</dbReference>
<feature type="domain" description="DUF7920" evidence="2">
    <location>
        <begin position="116"/>
        <end position="199"/>
    </location>
</feature>
<gene>
    <name evidence="3" type="ORF">CGC21_17510</name>
</gene>
<feature type="compositionally biased region" description="Polar residues" evidence="1">
    <location>
        <begin position="384"/>
        <end position="397"/>
    </location>
</feature>
<feature type="domain" description="DUF7920" evidence="2">
    <location>
        <begin position="567"/>
        <end position="667"/>
    </location>
</feature>
<protein>
    <recommendedName>
        <fullName evidence="2">DUF7920 domain-containing protein</fullName>
    </recommendedName>
</protein>
<dbReference type="VEuPathDB" id="TriTrypDB:LdCL_230008900"/>
<evidence type="ECO:0000313" key="3">
    <source>
        <dbReference type="EMBL" id="TPP50319.1"/>
    </source>
</evidence>
<feature type="compositionally biased region" description="Low complexity" evidence="1">
    <location>
        <begin position="226"/>
        <end position="236"/>
    </location>
</feature>
<dbReference type="PANTHER" id="PTHR12083">
    <property type="entry name" value="BIFUNCTIONAL POLYNUCLEOTIDE PHOSPHATASE/KINASE"/>
    <property type="match status" value="1"/>
</dbReference>
<proteinExistence type="predicted"/>
<feature type="region of interest" description="Disordered" evidence="1">
    <location>
        <begin position="1499"/>
        <end position="1547"/>
    </location>
</feature>
<organism evidence="3 4">
    <name type="scientific">Leishmania donovani</name>
    <dbReference type="NCBI Taxonomy" id="5661"/>
    <lineage>
        <taxon>Eukaryota</taxon>
        <taxon>Discoba</taxon>
        <taxon>Euglenozoa</taxon>
        <taxon>Kinetoplastea</taxon>
        <taxon>Metakinetoplastina</taxon>
        <taxon>Trypanosomatida</taxon>
        <taxon>Trypanosomatidae</taxon>
        <taxon>Leishmaniinae</taxon>
        <taxon>Leishmania</taxon>
    </lineage>
</organism>
<dbReference type="InterPro" id="IPR057680">
    <property type="entry name" value="DUF7920"/>
</dbReference>
<feature type="region of interest" description="Disordered" evidence="1">
    <location>
        <begin position="780"/>
        <end position="802"/>
    </location>
</feature>
<evidence type="ECO:0000259" key="2">
    <source>
        <dbReference type="Pfam" id="PF25536"/>
    </source>
</evidence>
<dbReference type="VEuPathDB" id="TriTrypDB:LdCL_230009000"/>